<comment type="caution">
    <text evidence="18">The sequence shown here is derived from an EMBL/GenBank/DDBJ whole genome shotgun (WGS) entry which is preliminary data.</text>
</comment>
<reference evidence="18" key="1">
    <citation type="submission" date="2019-10" db="EMBL/GenBank/DDBJ databases">
        <title>The sequence and de novo assembly of the wild yak genome.</title>
        <authorList>
            <person name="Liu Y."/>
        </authorList>
    </citation>
    <scope>NUCLEOTIDE SEQUENCE [LARGE SCALE GENOMIC DNA]</scope>
    <source>
        <strain evidence="18">WY2019</strain>
    </source>
</reference>
<evidence type="ECO:0000256" key="10">
    <source>
        <dbReference type="ARBA" id="ARBA00023125"/>
    </source>
</evidence>
<dbReference type="GO" id="GO:0003684">
    <property type="term" value="F:damaged DNA binding"/>
    <property type="evidence" value="ECO:0007669"/>
    <property type="project" value="InterPro"/>
</dbReference>
<dbReference type="SUPFAM" id="SSF56672">
    <property type="entry name" value="DNA/RNA polymerases"/>
    <property type="match status" value="1"/>
</dbReference>
<evidence type="ECO:0000256" key="14">
    <source>
        <dbReference type="ARBA" id="ARBA00081950"/>
    </source>
</evidence>
<dbReference type="Gene3D" id="1.10.150.20">
    <property type="entry name" value="5' to 3' exonuclease, C-terminal subdomain"/>
    <property type="match status" value="1"/>
</dbReference>
<dbReference type="FunFam" id="1.10.150.20:FF:000025">
    <property type="entry name" value="DNA repair protein REV1"/>
    <property type="match status" value="1"/>
</dbReference>
<dbReference type="Gene3D" id="1.20.58.1280">
    <property type="entry name" value="DNA repair protein Rev1, C-terminal domain"/>
    <property type="match status" value="1"/>
</dbReference>
<evidence type="ECO:0000313" key="18">
    <source>
        <dbReference type="EMBL" id="MXQ90150.1"/>
    </source>
</evidence>
<feature type="binding site" evidence="15">
    <location>
        <position position="723"/>
    </location>
    <ligand>
        <name>Mg(2+)</name>
        <dbReference type="ChEBI" id="CHEBI:18420"/>
        <label>1</label>
    </ligand>
</feature>
<evidence type="ECO:0000256" key="13">
    <source>
        <dbReference type="ARBA" id="ARBA00055423"/>
    </source>
</evidence>
<feature type="domain" description="UmuC" evidence="17">
    <location>
        <begin position="719"/>
        <end position="953"/>
    </location>
</feature>
<dbReference type="CDD" id="cd12145">
    <property type="entry name" value="Rev1_C"/>
    <property type="match status" value="1"/>
</dbReference>
<dbReference type="InterPro" id="IPR043502">
    <property type="entry name" value="DNA/RNA_pol_sf"/>
</dbReference>
<keyword evidence="4" id="KW-0237">DNA synthesis</keyword>
<evidence type="ECO:0000256" key="15">
    <source>
        <dbReference type="PIRSR" id="PIRSR036573-2"/>
    </source>
</evidence>
<evidence type="ECO:0000256" key="8">
    <source>
        <dbReference type="ARBA" id="ARBA00022763"/>
    </source>
</evidence>
<dbReference type="Gene3D" id="3.40.1170.60">
    <property type="match status" value="1"/>
</dbReference>
<protein>
    <recommendedName>
        <fullName evidence="3">DNA repair protein REV1</fullName>
    </recommendedName>
    <alternativeName>
        <fullName evidence="14">Rev1-like terminal deoxycytidyl transferase</fullName>
    </alternativeName>
</protein>
<dbReference type="FunFam" id="1.20.58.1280:FF:000001">
    <property type="entry name" value="DNA repair protein REV1"/>
    <property type="match status" value="1"/>
</dbReference>
<comment type="subcellular location">
    <subcellularLocation>
        <location evidence="1">Nucleus</location>
    </subcellularLocation>
</comment>
<dbReference type="SUPFAM" id="SSF100879">
    <property type="entry name" value="Lesion bypass DNA polymerase (Y-family), little finger domain"/>
    <property type="match status" value="1"/>
</dbReference>
<evidence type="ECO:0000256" key="2">
    <source>
        <dbReference type="ARBA" id="ARBA00010945"/>
    </source>
</evidence>
<dbReference type="PANTHER" id="PTHR45990:SF1">
    <property type="entry name" value="DNA REPAIR PROTEIN REV1"/>
    <property type="match status" value="1"/>
</dbReference>
<dbReference type="Pfam" id="PF00817">
    <property type="entry name" value="IMS"/>
    <property type="match status" value="1"/>
</dbReference>
<dbReference type="CDD" id="cd01701">
    <property type="entry name" value="PolY_Rev1"/>
    <property type="match status" value="1"/>
</dbReference>
<keyword evidence="10" id="KW-0238">DNA-binding</keyword>
<dbReference type="Gene3D" id="3.30.1490.100">
    <property type="entry name" value="DNA polymerase, Y-family, little finger domain"/>
    <property type="match status" value="1"/>
</dbReference>
<dbReference type="InterPro" id="IPR047346">
    <property type="entry name" value="Rev1_UBM1/2"/>
</dbReference>
<comment type="function">
    <text evidence="13">Deoxycytidyl transferase involved in DNA repair. Transfers a dCMP residue from dCTP to the 3'-end of a DNA primer in a template-dependent reaction. May assist in the first step in the bypass of abasic lesions by the insertion of a nucleotide opposite the lesion. Required for normal induction of mutations by physical and chemical agents.</text>
</comment>
<evidence type="ECO:0000256" key="7">
    <source>
        <dbReference type="ARBA" id="ARBA00022723"/>
    </source>
</evidence>
<evidence type="ECO:0000256" key="4">
    <source>
        <dbReference type="ARBA" id="ARBA00022634"/>
    </source>
</evidence>
<feature type="binding site" evidence="15">
    <location>
        <position position="870"/>
    </location>
    <ligand>
        <name>Mg(2+)</name>
        <dbReference type="ChEBI" id="CHEBI:18420"/>
        <label>1</label>
    </ligand>
</feature>
<keyword evidence="19" id="KW-1185">Reference proteome</keyword>
<feature type="region of interest" description="Disordered" evidence="16">
    <location>
        <begin position="1"/>
        <end position="33"/>
    </location>
</feature>
<organism evidence="18 19">
    <name type="scientific">Bos mutus</name>
    <name type="common">wild yak</name>
    <dbReference type="NCBI Taxonomy" id="72004"/>
    <lineage>
        <taxon>Eukaryota</taxon>
        <taxon>Metazoa</taxon>
        <taxon>Chordata</taxon>
        <taxon>Craniata</taxon>
        <taxon>Vertebrata</taxon>
        <taxon>Euteleostomi</taxon>
        <taxon>Mammalia</taxon>
        <taxon>Eutheria</taxon>
        <taxon>Laurasiatheria</taxon>
        <taxon>Artiodactyla</taxon>
        <taxon>Ruminantia</taxon>
        <taxon>Pecora</taxon>
        <taxon>Bovidae</taxon>
        <taxon>Bovinae</taxon>
        <taxon>Bos</taxon>
    </lineage>
</organism>
<keyword evidence="12" id="KW-0539">Nucleus</keyword>
<dbReference type="InterPro" id="IPR031991">
    <property type="entry name" value="Rev1_C"/>
</dbReference>
<dbReference type="GO" id="GO:0070987">
    <property type="term" value="P:error-free translesion synthesis"/>
    <property type="evidence" value="ECO:0007669"/>
    <property type="project" value="TreeGrafter"/>
</dbReference>
<evidence type="ECO:0000256" key="5">
    <source>
        <dbReference type="ARBA" id="ARBA00022679"/>
    </source>
</evidence>
<evidence type="ECO:0000259" key="17">
    <source>
        <dbReference type="PROSITE" id="PS50173"/>
    </source>
</evidence>
<dbReference type="Pfam" id="PF14377">
    <property type="entry name" value="UBM"/>
    <property type="match status" value="2"/>
</dbReference>
<evidence type="ECO:0000256" key="16">
    <source>
        <dbReference type="SAM" id="MobiDB-lite"/>
    </source>
</evidence>
<evidence type="ECO:0000313" key="19">
    <source>
        <dbReference type="Proteomes" id="UP000322234"/>
    </source>
</evidence>
<evidence type="ECO:0000256" key="6">
    <source>
        <dbReference type="ARBA" id="ARBA00022695"/>
    </source>
</evidence>
<evidence type="ECO:0000256" key="9">
    <source>
        <dbReference type="ARBA" id="ARBA00022842"/>
    </source>
</evidence>
<dbReference type="GO" id="GO:0003887">
    <property type="term" value="F:DNA-directed DNA polymerase activity"/>
    <property type="evidence" value="ECO:0007669"/>
    <property type="project" value="InterPro"/>
</dbReference>
<dbReference type="GO" id="GO:0042276">
    <property type="term" value="P:error-prone translesion synthesis"/>
    <property type="evidence" value="ECO:0007669"/>
    <property type="project" value="InterPro"/>
</dbReference>
<dbReference type="Pfam" id="PF16727">
    <property type="entry name" value="REV1_C"/>
    <property type="match status" value="1"/>
</dbReference>
<dbReference type="Gene3D" id="6.10.250.1490">
    <property type="match status" value="1"/>
</dbReference>
<dbReference type="GO" id="GO:0046872">
    <property type="term" value="F:metal ion binding"/>
    <property type="evidence" value="ECO:0007669"/>
    <property type="project" value="UniProtKB-KW"/>
</dbReference>
<dbReference type="InterPro" id="IPR025527">
    <property type="entry name" value="HUWE1/Rev1_UBM"/>
</dbReference>
<dbReference type="InterPro" id="IPR038401">
    <property type="entry name" value="Rev1_C_sf"/>
</dbReference>
<dbReference type="EMBL" id="VBQZ03000061">
    <property type="protein sequence ID" value="MXQ90150.1"/>
    <property type="molecule type" value="Genomic_DNA"/>
</dbReference>
<dbReference type="InterPro" id="IPR043128">
    <property type="entry name" value="Rev_trsase/Diguanyl_cyclase"/>
</dbReference>
<feature type="region of interest" description="Disordered" evidence="16">
    <location>
        <begin position="545"/>
        <end position="568"/>
    </location>
</feature>
<keyword evidence="11" id="KW-0234">DNA repair</keyword>
<dbReference type="PANTHER" id="PTHR45990">
    <property type="entry name" value="DNA REPAIR PROTEIN REV1"/>
    <property type="match status" value="1"/>
</dbReference>
<dbReference type="FunFam" id="3.30.70.270:FF:000010">
    <property type="entry name" value="DNA repair protein REV1"/>
    <property type="match status" value="1"/>
</dbReference>
<dbReference type="Gene3D" id="3.30.70.270">
    <property type="match status" value="2"/>
</dbReference>
<dbReference type="FunFam" id="3.40.1170.60:FF:000005">
    <property type="entry name" value="DNA repair protein REV1"/>
    <property type="match status" value="1"/>
</dbReference>
<feature type="region of interest" description="Disordered" evidence="16">
    <location>
        <begin position="584"/>
        <end position="643"/>
    </location>
</feature>
<keyword evidence="8" id="KW-0227">DNA damage</keyword>
<keyword evidence="6" id="KW-0548">Nucleotidyltransferase</keyword>
<dbReference type="PROSITE" id="PS50173">
    <property type="entry name" value="UMUC"/>
    <property type="match status" value="1"/>
</dbReference>
<keyword evidence="5" id="KW-0808">Transferase</keyword>
<dbReference type="GO" id="GO:0005634">
    <property type="term" value="C:nucleus"/>
    <property type="evidence" value="ECO:0007669"/>
    <property type="project" value="UniProtKB-SubCell"/>
</dbReference>
<feature type="binding site" evidence="15">
    <location>
        <position position="871"/>
    </location>
    <ligand>
        <name>Mg(2+)</name>
        <dbReference type="ChEBI" id="CHEBI:18420"/>
        <label>1</label>
    </ligand>
</feature>
<dbReference type="InterPro" id="IPR012112">
    <property type="entry name" value="REV1"/>
</dbReference>
<evidence type="ECO:0000256" key="12">
    <source>
        <dbReference type="ARBA" id="ARBA00023242"/>
    </source>
</evidence>
<comment type="similarity">
    <text evidence="2">Belongs to the DNA polymerase type-Y family.</text>
</comment>
<accession>A0A6B0RJC0</accession>
<dbReference type="PIRSF" id="PIRSF036573">
    <property type="entry name" value="REV1"/>
    <property type="match status" value="1"/>
</dbReference>
<keyword evidence="7 15" id="KW-0479">Metal-binding</keyword>
<dbReference type="Pfam" id="PF11799">
    <property type="entry name" value="IMS_C"/>
    <property type="match status" value="1"/>
</dbReference>
<name>A0A6B0RJC0_9CETA</name>
<evidence type="ECO:0000256" key="11">
    <source>
        <dbReference type="ARBA" id="ARBA00023204"/>
    </source>
</evidence>
<dbReference type="InterPro" id="IPR053848">
    <property type="entry name" value="IMS_HHH_1"/>
</dbReference>
<dbReference type="CDD" id="cd19318">
    <property type="entry name" value="Rev1_UBM2"/>
    <property type="match status" value="2"/>
</dbReference>
<evidence type="ECO:0000256" key="3">
    <source>
        <dbReference type="ARBA" id="ARBA00020399"/>
    </source>
</evidence>
<proteinExistence type="inferred from homology"/>
<dbReference type="FunFam" id="3.30.1490.100:FF:000001">
    <property type="entry name" value="DNA repair protein REV1"/>
    <property type="match status" value="1"/>
</dbReference>
<feature type="region of interest" description="Disordered" evidence="16">
    <location>
        <begin position="1322"/>
        <end position="1348"/>
    </location>
</feature>
<dbReference type="Pfam" id="PF21999">
    <property type="entry name" value="IMS_HHH_1"/>
    <property type="match status" value="1"/>
</dbReference>
<feature type="compositionally biased region" description="Low complexity" evidence="16">
    <location>
        <begin position="619"/>
        <end position="637"/>
    </location>
</feature>
<dbReference type="Proteomes" id="UP000322234">
    <property type="component" value="Unassembled WGS sequence"/>
</dbReference>
<sequence>MVSPCTCALPDRGAQSRAGPPGGRDGSATKREASRVRGAGLAARCGRRARAALLSAPASQMVRCHGGAARCGPAGDDRGLAPAPVHYSLRELAFSSLVWNNGFKKLTAENSDEYLVFRCRVINYMPFGILKARLLLLLGNSCHKAREKRPESNAMAVLKHSVFTCSCVNIRIQELLAACGQRTSRRGAVPGPLPLVTADTRWGLDVGCSWGPVPAAVLSPVRQLPFLTRTVPESKHLVLWNRVRLVQFISQFSAVNIQCFYIEGKTVFENGRLAQLNTSNLAKWCINTDHEFGGQSSTMRRGGWRKRAEDDWEKWGGYMAAKVQKLEQQFRSDAAIQKDGASSTIFSGVAIYVNGYTEPQVPPGDLSLHRGHVRSVLTTESPSRARSASTLPGVWEKPARRRGLSWLCCTWVFLLVIKAGRLLSCIPYQLYSKPSSVQKSLNFNPVCKPEDPLPGPSSITKQLNDRVNHIIKKIETESEVRVNGVNNWNEEAADNDFDFVGLEPVFPGRKQNGIPHPRGGRALCNGHAHSSHGALKSLDCLAPPGSGVASRLSPEPAQEEAAGAERSRGAFRDCTVQLAQQSACSADALRDPHRTKPFSSPPLHSNPRVNGAHHSTVQGPSSTKSTSSVPSPSRGRPSGPPRPSDFNFISDFYSRSRLHHISAWKWELTEFVNALQKQSSGVFPGREKLKKMKAGRSALVVTDTGNMSVLSSPRHQSCIMHVDMDCFFVSVGIRNRPDLKGKPVAVTSNRGTGRAPLRPGANPQLEWQYYQNKILRGKAAEIPDPSTWEGQDSAQINGIDSVLSKAEIASCSYEARQVGIRNGMYFGYAKQLCPNLQAVPYDFHAYKEVAQTMYETLASYTHDIEAVSCDEALVDITEILAETRLTPDEFANAVRMEIKDQTKCAASVGIGSNILLARMATRKAKPDGQYHLKPEEVDDFIRGQLVTNLPGVGRSMESKLMSLGIRTCGDLQYMTMAKLQKEFGSKTGQMLYRFCRGLDDRPVRTEKERKSISAEINYGIRFSQPKEAEAFLLSLSEEIQRRLEAVGMKGKRLTLKIMVRKPGAPVESAKYGGHGICDITTRTVTLDQATDSAKLIGTAALNMFHTMKLSIADMRGVGIHVNQLVPANPNPPAAPSVLELLQAQRARRPPEEEPAVFLAAVDLEMPPAPRSCTVPSLSPHLTSGVVPVTTSKAECASKWNGLHSPVSLKPRLNLSIEVPSPSQLDRSVLEALPPDLREQVEQACAVQQAEPPGDRRREPVNGCSTGILPQPVGTVLLQIPAPQDPNSDTGINLIALPAFSQVDPEVFAALPVELQKELRAAYDQRQRQGEHSPPQQPAGAPGKLCGLQGPAVELPQRKIQSPLKTTLVNSPAKTLPGACTSPQKLLDGFLKHEGPTSEKPLGELSASTSGVAGLSGLQPDVSTSVRPPAPNLAGAVEFSDVKTLLREWITTISDPMEEDILQVVKYCTDLIEEKDLEKLDLVIKYMKRLMQQSVESVWNMAFDFILDNVQVVLQQTYGSTLKVT</sequence>
<dbReference type="GO" id="GO:0006281">
    <property type="term" value="P:DNA repair"/>
    <property type="evidence" value="ECO:0007669"/>
    <property type="project" value="UniProtKB-KW"/>
</dbReference>
<evidence type="ECO:0000256" key="1">
    <source>
        <dbReference type="ARBA" id="ARBA00004123"/>
    </source>
</evidence>
<dbReference type="GO" id="GO:0017125">
    <property type="term" value="F:deoxycytidyl transferase activity"/>
    <property type="evidence" value="ECO:0007669"/>
    <property type="project" value="TreeGrafter"/>
</dbReference>
<dbReference type="FunFam" id="3.30.70.270:FF:000005">
    <property type="entry name" value="DNA repair protein REV1"/>
    <property type="match status" value="1"/>
</dbReference>
<dbReference type="InterPro" id="IPR036775">
    <property type="entry name" value="DNA_pol_Y-fam_lit_finger_sf"/>
</dbReference>
<dbReference type="Gene3D" id="6.10.250.1630">
    <property type="match status" value="1"/>
</dbReference>
<gene>
    <name evidence="18" type="ORF">E5288_WYG017285</name>
</gene>
<keyword evidence="9 15" id="KW-0460">Magnesium</keyword>
<dbReference type="InterPro" id="IPR017961">
    <property type="entry name" value="DNA_pol_Y-fam_little_finger"/>
</dbReference>
<comment type="cofactor">
    <cofactor evidence="15">
        <name>Mg(2+)</name>
        <dbReference type="ChEBI" id="CHEBI:18420"/>
    </cofactor>
    <text evidence="15">Binds 2 magnesium ions.</text>
</comment>
<dbReference type="InterPro" id="IPR001126">
    <property type="entry name" value="UmuC"/>
</dbReference>